<dbReference type="EMBL" id="CP119311">
    <property type="protein sequence ID" value="WEK33444.1"/>
    <property type="molecule type" value="Genomic_DNA"/>
</dbReference>
<name>A0AAJ5WLS5_9BACT</name>
<feature type="transmembrane region" description="Helical" evidence="1">
    <location>
        <begin position="129"/>
        <end position="150"/>
    </location>
</feature>
<proteinExistence type="predicted"/>
<evidence type="ECO:0000313" key="2">
    <source>
        <dbReference type="EMBL" id="WEK33444.1"/>
    </source>
</evidence>
<feature type="transmembrane region" description="Helical" evidence="1">
    <location>
        <begin position="77"/>
        <end position="98"/>
    </location>
</feature>
<evidence type="ECO:0000256" key="1">
    <source>
        <dbReference type="SAM" id="Phobius"/>
    </source>
</evidence>
<reference evidence="2" key="1">
    <citation type="submission" date="2023-03" db="EMBL/GenBank/DDBJ databases">
        <title>Andean soil-derived lignocellulolytic bacterial consortium as a source of novel taxa and putative plastic-active enzymes.</title>
        <authorList>
            <person name="Diaz-Garcia L."/>
            <person name="Chuvochina M."/>
            <person name="Feuerriegel G."/>
            <person name="Bunk B."/>
            <person name="Sproer C."/>
            <person name="Streit W.R."/>
            <person name="Rodriguez L.M."/>
            <person name="Overmann J."/>
            <person name="Jimenez D.J."/>
        </authorList>
    </citation>
    <scope>NUCLEOTIDE SEQUENCE</scope>
    <source>
        <strain evidence="2">MAG 7</strain>
    </source>
</reference>
<keyword evidence="1" id="KW-0472">Membrane</keyword>
<keyword evidence="1" id="KW-1133">Transmembrane helix</keyword>
<evidence type="ECO:0000313" key="3">
    <source>
        <dbReference type="Proteomes" id="UP001220610"/>
    </source>
</evidence>
<feature type="transmembrane region" description="Helical" evidence="1">
    <location>
        <begin position="31"/>
        <end position="57"/>
    </location>
</feature>
<organism evidence="2 3">
    <name type="scientific">Candidatus Pseudobacter hemicellulosilyticus</name>
    <dbReference type="NCBI Taxonomy" id="3121375"/>
    <lineage>
        <taxon>Bacteria</taxon>
        <taxon>Pseudomonadati</taxon>
        <taxon>Bacteroidota</taxon>
        <taxon>Chitinophagia</taxon>
        <taxon>Chitinophagales</taxon>
        <taxon>Chitinophagaceae</taxon>
        <taxon>Pseudobacter</taxon>
    </lineage>
</organism>
<sequence length="152" mass="16688">MEQSSTDSLFDLQVDHETGEYLRETGKWSRFIGISYIVCCALGLVVLLVLLLVLYVFRAVDLETALEAYPTLAGREATLIIPFMLGIAGCGILTVAGIQLVRFARNCKYAVQQQDQAAFNASLRNLRTFLLLFGIVIILSVVASLLQMAVAI</sequence>
<dbReference type="AlphaFoldDB" id="A0AAJ5WLS5"/>
<accession>A0AAJ5WLS5</accession>
<dbReference type="Proteomes" id="UP001220610">
    <property type="component" value="Chromosome"/>
</dbReference>
<keyword evidence="1" id="KW-0812">Transmembrane</keyword>
<gene>
    <name evidence="2" type="ORF">P0Y53_13210</name>
</gene>
<protein>
    <submittedName>
        <fullName evidence="2">Uncharacterized protein</fullName>
    </submittedName>
</protein>